<dbReference type="EMBL" id="AP026830">
    <property type="protein sequence ID" value="BDR93303.1"/>
    <property type="molecule type" value="Genomic_DNA"/>
</dbReference>
<keyword evidence="1" id="KW-1133">Transmembrane helix</keyword>
<gene>
    <name evidence="2" type="ORF">Vsou_23960</name>
</gene>
<protein>
    <submittedName>
        <fullName evidence="2">Uncharacterized protein</fullName>
    </submittedName>
</protein>
<dbReference type="Proteomes" id="UP001060771">
    <property type="component" value="Chromosome"/>
</dbReference>
<dbReference type="GeneID" id="76207938"/>
<dbReference type="RefSeq" id="WP_188603374.1">
    <property type="nucleotide sequence ID" value="NZ_AP026830.1"/>
</dbReference>
<reference evidence="3" key="1">
    <citation type="submission" date="2022-09" db="EMBL/GenBank/DDBJ databases">
        <title>Complete genome sequence of Vulcanisaeta souniana.</title>
        <authorList>
            <person name="Kato S."/>
            <person name="Itoh T."/>
            <person name="Ohkuma M."/>
        </authorList>
    </citation>
    <scope>NUCLEOTIDE SEQUENCE [LARGE SCALE GENOMIC DNA]</scope>
    <source>
        <strain evidence="3">JCM 11219</strain>
    </source>
</reference>
<keyword evidence="1" id="KW-0472">Membrane</keyword>
<evidence type="ECO:0000256" key="1">
    <source>
        <dbReference type="SAM" id="Phobius"/>
    </source>
</evidence>
<keyword evidence="3" id="KW-1185">Reference proteome</keyword>
<accession>A0ABN6STS4</accession>
<keyword evidence="1" id="KW-0812">Transmembrane</keyword>
<feature type="transmembrane region" description="Helical" evidence="1">
    <location>
        <begin position="6"/>
        <end position="26"/>
    </location>
</feature>
<name>A0ABN6STS4_9CREN</name>
<evidence type="ECO:0000313" key="2">
    <source>
        <dbReference type="EMBL" id="BDR93303.1"/>
    </source>
</evidence>
<evidence type="ECO:0000313" key="3">
    <source>
        <dbReference type="Proteomes" id="UP001060771"/>
    </source>
</evidence>
<proteinExistence type="predicted"/>
<organism evidence="2 3">
    <name type="scientific">Vulcanisaeta souniana JCM 11219</name>
    <dbReference type="NCBI Taxonomy" id="1293586"/>
    <lineage>
        <taxon>Archaea</taxon>
        <taxon>Thermoproteota</taxon>
        <taxon>Thermoprotei</taxon>
        <taxon>Thermoproteales</taxon>
        <taxon>Thermoproteaceae</taxon>
        <taxon>Vulcanisaeta</taxon>
    </lineage>
</organism>
<sequence>MGMDTLAFIIMTVALMVLVIAFTWYMNYYISMNLLNTANYITSLVTSALKHETETAISIASFSDVTGSFNFTFMLPTSSFSTQGLAINYYITLYPRSESSMIELMANITVAASLGPITRVMRTTTLLYSSTQPYKITAYNCVNRNRPVNLVNSTWLYQVPVNLSNYNCTWNSTDIQSGYAVISISKG</sequence>